<dbReference type="GO" id="GO:0006508">
    <property type="term" value="P:proteolysis"/>
    <property type="evidence" value="ECO:0007669"/>
    <property type="project" value="InterPro"/>
</dbReference>
<protein>
    <submittedName>
        <fullName evidence="3">Peptidase M17</fullName>
    </submittedName>
</protein>
<evidence type="ECO:0000259" key="1">
    <source>
        <dbReference type="Pfam" id="PF02789"/>
    </source>
</evidence>
<reference evidence="3 4" key="1">
    <citation type="submission" date="2017-04" db="EMBL/GenBank/DDBJ databases">
        <title>Burkholderia puraquae sp. nov., a novel Burkholderia cepacia complex species from hospital setting samples.</title>
        <authorList>
            <person name="Martina P."/>
            <person name="Leguizamon M."/>
            <person name="Prieto C."/>
            <person name="Sousa S."/>
            <person name="Montanaro P."/>
            <person name="Draghi W."/>
            <person name="Staembler M."/>
            <person name="Bettiol M."/>
            <person name="Figoli C."/>
            <person name="Palau J."/>
            <person name="Alvarez F."/>
            <person name="Benetti S."/>
            <person name="Anchat E."/>
            <person name="Vescina C."/>
            <person name="Ferreras J."/>
            <person name="Lasch P."/>
            <person name="Lagares A."/>
            <person name="Zorreguieta A."/>
            <person name="Yantorno O."/>
            <person name="Bosch A."/>
        </authorList>
    </citation>
    <scope>NUCLEOTIDE SEQUENCE [LARGE SCALE GENOMIC DNA]</scope>
    <source>
        <strain evidence="3 4">CAMPA 1040</strain>
    </source>
</reference>
<dbReference type="SUPFAM" id="SSF52949">
    <property type="entry name" value="Macro domain-like"/>
    <property type="match status" value="1"/>
</dbReference>
<evidence type="ECO:0000313" key="5">
    <source>
        <dbReference type="Proteomes" id="UP000494135"/>
    </source>
</evidence>
<evidence type="ECO:0000313" key="4">
    <source>
        <dbReference type="Proteomes" id="UP000193146"/>
    </source>
</evidence>
<dbReference type="Gene3D" id="3.40.220.10">
    <property type="entry name" value="Leucine Aminopeptidase, subunit E, domain 1"/>
    <property type="match status" value="1"/>
</dbReference>
<dbReference type="OrthoDB" id="20531at2"/>
<evidence type="ECO:0000313" key="2">
    <source>
        <dbReference type="EMBL" id="CAB3745811.1"/>
    </source>
</evidence>
<dbReference type="InterPro" id="IPR043472">
    <property type="entry name" value="Macro_dom-like"/>
</dbReference>
<feature type="domain" description="Peptidase M17 leucyl aminopeptidase N-terminal" evidence="1">
    <location>
        <begin position="49"/>
        <end position="132"/>
    </location>
</feature>
<dbReference type="GO" id="GO:0070006">
    <property type="term" value="F:metalloaminopeptidase activity"/>
    <property type="evidence" value="ECO:0007669"/>
    <property type="project" value="InterPro"/>
</dbReference>
<dbReference type="AlphaFoldDB" id="A0A1X1PBP7"/>
<dbReference type="Proteomes" id="UP000193146">
    <property type="component" value="Unassembled WGS sequence"/>
</dbReference>
<dbReference type="Pfam" id="PF02789">
    <property type="entry name" value="Peptidase_M17_N"/>
    <property type="match status" value="1"/>
</dbReference>
<evidence type="ECO:0000313" key="3">
    <source>
        <dbReference type="EMBL" id="ORT83023.1"/>
    </source>
</evidence>
<sequence>MVLRQIIGSWRDVSFEVAAWDGVGAQVDLSCGCMFAREAAGEGPTGGLRHLDLALSGALTGLRREGHFLAAPMETLLISRPPAGIEAGSLLLVGLGDPASWTIEVTADAAATAARTAMQQGARSVAFAPSILDGGLTTAATEGMPQAMVTAVLATINTQYRIAELGLAVLPSLRHWVFDVGASRFDGAVEHFGNALAAVLSQGTK</sequence>
<dbReference type="RefSeq" id="WP_085041435.1">
    <property type="nucleotide sequence ID" value="NZ_CADIKG010000001.1"/>
</dbReference>
<gene>
    <name evidence="3" type="ORF">B7G54_24575</name>
    <name evidence="2" type="ORF">LMG29660_00033</name>
</gene>
<dbReference type="Proteomes" id="UP000494135">
    <property type="component" value="Unassembled WGS sequence"/>
</dbReference>
<organism evidence="3 4">
    <name type="scientific">Burkholderia puraquae</name>
    <dbReference type="NCBI Taxonomy" id="1904757"/>
    <lineage>
        <taxon>Bacteria</taxon>
        <taxon>Pseudomonadati</taxon>
        <taxon>Pseudomonadota</taxon>
        <taxon>Betaproteobacteria</taxon>
        <taxon>Burkholderiales</taxon>
        <taxon>Burkholderiaceae</taxon>
        <taxon>Burkholderia</taxon>
        <taxon>Burkholderia cepacia complex</taxon>
    </lineage>
</organism>
<name>A0A1X1PBP7_9BURK</name>
<accession>A0A1X1PBP7</accession>
<proteinExistence type="predicted"/>
<keyword evidence="4" id="KW-1185">Reference proteome</keyword>
<reference evidence="2 5" key="2">
    <citation type="submission" date="2020-04" db="EMBL/GenBank/DDBJ databases">
        <authorList>
            <person name="De Canck E."/>
        </authorList>
    </citation>
    <scope>NUCLEOTIDE SEQUENCE [LARGE SCALE GENOMIC DNA]</scope>
    <source>
        <strain evidence="2 5">LMG 29660</strain>
    </source>
</reference>
<dbReference type="InterPro" id="IPR008283">
    <property type="entry name" value="Peptidase_M17_N"/>
</dbReference>
<dbReference type="EMBL" id="NBYX01000014">
    <property type="protein sequence ID" value="ORT83023.1"/>
    <property type="molecule type" value="Genomic_DNA"/>
</dbReference>
<dbReference type="EMBL" id="CADIKG010000001">
    <property type="protein sequence ID" value="CAB3745811.1"/>
    <property type="molecule type" value="Genomic_DNA"/>
</dbReference>